<dbReference type="Pfam" id="PF08308">
    <property type="entry name" value="PEGA"/>
    <property type="match status" value="1"/>
</dbReference>
<sequence>MRIHFFGVILLSSVLLMSCESNRVLTIDSQPQGASVIADGREIGKTPLEIVADEEFPPRWIGGNYMVKGNLQLKKSECESVSIKVNDSVLSNDISQKLTCSDKVDTQANTPTNPVNDTITQRLEKLNELQKKGLVTDEEYKTQKLRILNEL</sequence>
<evidence type="ECO:0000313" key="2">
    <source>
        <dbReference type="EMBL" id="VAW93581.1"/>
    </source>
</evidence>
<feature type="domain" description="PEGA" evidence="1">
    <location>
        <begin position="24"/>
        <end position="51"/>
    </location>
</feature>
<organism evidence="2">
    <name type="scientific">hydrothermal vent metagenome</name>
    <dbReference type="NCBI Taxonomy" id="652676"/>
    <lineage>
        <taxon>unclassified sequences</taxon>
        <taxon>metagenomes</taxon>
        <taxon>ecological metagenomes</taxon>
    </lineage>
</organism>
<dbReference type="InterPro" id="IPR013229">
    <property type="entry name" value="PEGA"/>
</dbReference>
<gene>
    <name evidence="2" type="ORF">MNBD_GAMMA21-3071</name>
</gene>
<accession>A0A3B0ZPI6</accession>
<evidence type="ECO:0000259" key="1">
    <source>
        <dbReference type="Pfam" id="PF08308"/>
    </source>
</evidence>
<dbReference type="EMBL" id="UOFR01000020">
    <property type="protein sequence ID" value="VAW93581.1"/>
    <property type="molecule type" value="Genomic_DNA"/>
</dbReference>
<reference evidence="2" key="1">
    <citation type="submission" date="2018-06" db="EMBL/GenBank/DDBJ databases">
        <authorList>
            <person name="Zhirakovskaya E."/>
        </authorList>
    </citation>
    <scope>NUCLEOTIDE SEQUENCE</scope>
</reference>
<dbReference type="AlphaFoldDB" id="A0A3B0ZPI6"/>
<dbReference type="PROSITE" id="PS51257">
    <property type="entry name" value="PROKAR_LIPOPROTEIN"/>
    <property type="match status" value="1"/>
</dbReference>
<proteinExistence type="predicted"/>
<name>A0A3B0ZPI6_9ZZZZ</name>
<protein>
    <recommendedName>
        <fullName evidence="1">PEGA domain-containing protein</fullName>
    </recommendedName>
</protein>